<dbReference type="PANTHER" id="PTHR23020">
    <property type="entry name" value="UNCHARACTERIZED NUCLEAR HORMONE RECEPTOR-RELATED"/>
    <property type="match status" value="1"/>
</dbReference>
<organism evidence="2 3">
    <name type="scientific">Nocardioides nanhaiensis</name>
    <dbReference type="NCBI Taxonomy" id="1476871"/>
    <lineage>
        <taxon>Bacteria</taxon>
        <taxon>Bacillati</taxon>
        <taxon>Actinomycetota</taxon>
        <taxon>Actinomycetes</taxon>
        <taxon>Propionibacteriales</taxon>
        <taxon>Nocardioidaceae</taxon>
        <taxon>Nocardioides</taxon>
    </lineage>
</organism>
<dbReference type="EMBL" id="BAABIM010000002">
    <property type="protein sequence ID" value="GAA4685168.1"/>
    <property type="molecule type" value="Genomic_DNA"/>
</dbReference>
<dbReference type="Gene3D" id="3.90.1200.10">
    <property type="match status" value="1"/>
</dbReference>
<sequence length="362" mass="38546">MSGVVTQASELTAAWVSSALGVPVREVRAEPVGTGQIGTVLRLHLDADPTTAPATVLAKLPATDPAARAMMAGVYRTEGRFYADLAPTLTVRAPRCLYVAVADDAASTGDVVLLLEDLAPRQQGDQLAGCTPEQARVAALNLAGLHGPRWCDPTLLDVEGLTLNGPDDAALLADLFAPAVDLFLESLGGELALVTDEDAATLRACVPVIEEWALRHRERFAPVHGDYRLDNLMLPPEAGPGSELDVVAVDWQTLSLALPARDLAYLLGTGLEPGLRRTHERVLVEAYHRALLAHPRPAADGYDLETCWADYRLAMLQGPLVTVFGCAYGTRTERGDAMFAVMLARSCAAIRELGSLDLLAAD</sequence>
<accession>A0ABP8WCD6</accession>
<evidence type="ECO:0000313" key="2">
    <source>
        <dbReference type="EMBL" id="GAA4685168.1"/>
    </source>
</evidence>
<reference evidence="3" key="1">
    <citation type="journal article" date="2019" name="Int. J. Syst. Evol. Microbiol.">
        <title>The Global Catalogue of Microorganisms (GCM) 10K type strain sequencing project: providing services to taxonomists for standard genome sequencing and annotation.</title>
        <authorList>
            <consortium name="The Broad Institute Genomics Platform"/>
            <consortium name="The Broad Institute Genome Sequencing Center for Infectious Disease"/>
            <person name="Wu L."/>
            <person name="Ma J."/>
        </authorList>
    </citation>
    <scope>NUCLEOTIDE SEQUENCE [LARGE SCALE GENOMIC DNA]</scope>
    <source>
        <strain evidence="3">JCM 18127</strain>
    </source>
</reference>
<dbReference type="RefSeq" id="WP_345265940.1">
    <property type="nucleotide sequence ID" value="NZ_BAABIM010000002.1"/>
</dbReference>
<dbReference type="InterPro" id="IPR004119">
    <property type="entry name" value="EcKL"/>
</dbReference>
<dbReference type="SUPFAM" id="SSF56112">
    <property type="entry name" value="Protein kinase-like (PK-like)"/>
    <property type="match status" value="1"/>
</dbReference>
<dbReference type="Pfam" id="PF02958">
    <property type="entry name" value="EcKL"/>
    <property type="match status" value="1"/>
</dbReference>
<proteinExistence type="predicted"/>
<name>A0ABP8WCD6_9ACTN</name>
<evidence type="ECO:0000259" key="1">
    <source>
        <dbReference type="SMART" id="SM00587"/>
    </source>
</evidence>
<dbReference type="InterPro" id="IPR015897">
    <property type="entry name" value="CHK_kinase-like"/>
</dbReference>
<keyword evidence="3" id="KW-1185">Reference proteome</keyword>
<dbReference type="PANTHER" id="PTHR23020:SF41">
    <property type="entry name" value="AMINOGLYCOSIDE PHOSPHOTRANSFERASE DOMAIN-CONTAINING PROTEIN"/>
    <property type="match status" value="1"/>
</dbReference>
<gene>
    <name evidence="2" type="ORF">GCM10023226_23330</name>
</gene>
<dbReference type="InterPro" id="IPR052961">
    <property type="entry name" value="Oxido-Kinase-like_Enzymes"/>
</dbReference>
<evidence type="ECO:0000313" key="3">
    <source>
        <dbReference type="Proteomes" id="UP001500621"/>
    </source>
</evidence>
<comment type="caution">
    <text evidence="2">The sequence shown here is derived from an EMBL/GenBank/DDBJ whole genome shotgun (WGS) entry which is preliminary data.</text>
</comment>
<protein>
    <submittedName>
        <fullName evidence="2">Phosphotransferase</fullName>
    </submittedName>
</protein>
<dbReference type="Proteomes" id="UP001500621">
    <property type="component" value="Unassembled WGS sequence"/>
</dbReference>
<dbReference type="SMART" id="SM00587">
    <property type="entry name" value="CHK"/>
    <property type="match status" value="1"/>
</dbReference>
<dbReference type="InterPro" id="IPR011009">
    <property type="entry name" value="Kinase-like_dom_sf"/>
</dbReference>
<feature type="domain" description="CHK kinase-like" evidence="1">
    <location>
        <begin position="113"/>
        <end position="297"/>
    </location>
</feature>